<name>A0AAV8RIC3_ENSVE</name>
<protein>
    <submittedName>
        <fullName evidence="2">Uncharacterized protein</fullName>
    </submittedName>
</protein>
<dbReference type="AlphaFoldDB" id="A0AAV8RIC3"/>
<feature type="region of interest" description="Disordered" evidence="1">
    <location>
        <begin position="29"/>
        <end position="137"/>
    </location>
</feature>
<evidence type="ECO:0000256" key="1">
    <source>
        <dbReference type="SAM" id="MobiDB-lite"/>
    </source>
</evidence>
<comment type="caution">
    <text evidence="2">The sequence shown here is derived from an EMBL/GenBank/DDBJ whole genome shotgun (WGS) entry which is preliminary data.</text>
</comment>
<dbReference type="EMBL" id="JAQQAF010000003">
    <property type="protein sequence ID" value="KAJ8498836.1"/>
    <property type="molecule type" value="Genomic_DNA"/>
</dbReference>
<evidence type="ECO:0000313" key="2">
    <source>
        <dbReference type="EMBL" id="KAJ8498836.1"/>
    </source>
</evidence>
<proteinExistence type="predicted"/>
<reference evidence="2 3" key="1">
    <citation type="submission" date="2022-12" db="EMBL/GenBank/DDBJ databases">
        <title>Chromosome-scale assembly of the Ensete ventricosum genome.</title>
        <authorList>
            <person name="Dussert Y."/>
            <person name="Stocks J."/>
            <person name="Wendawek A."/>
            <person name="Woldeyes F."/>
            <person name="Nichols R.A."/>
            <person name="Borrell J.S."/>
        </authorList>
    </citation>
    <scope>NUCLEOTIDE SEQUENCE [LARGE SCALE GENOMIC DNA]</scope>
    <source>
        <strain evidence="3">cv. Maze</strain>
        <tissue evidence="2">Seeds</tissue>
    </source>
</reference>
<organism evidence="2 3">
    <name type="scientific">Ensete ventricosum</name>
    <name type="common">Abyssinian banana</name>
    <name type="synonym">Musa ensete</name>
    <dbReference type="NCBI Taxonomy" id="4639"/>
    <lineage>
        <taxon>Eukaryota</taxon>
        <taxon>Viridiplantae</taxon>
        <taxon>Streptophyta</taxon>
        <taxon>Embryophyta</taxon>
        <taxon>Tracheophyta</taxon>
        <taxon>Spermatophyta</taxon>
        <taxon>Magnoliopsida</taxon>
        <taxon>Liliopsida</taxon>
        <taxon>Zingiberales</taxon>
        <taxon>Musaceae</taxon>
        <taxon>Ensete</taxon>
    </lineage>
</organism>
<sequence length="137" mass="14857">MSGATKQFSFIGGNAIPLLNMPKNVYTRGARQRPRRLRAARTAGGWGGVGELPHQGACSSQKEAETWGRGSPAALGEVGTQQPSAMRAGCRRGKIIPPPASRRTTPRQSLHCRRSECPLPLPLRLPTPSHYRSYGTR</sequence>
<keyword evidence="3" id="KW-1185">Reference proteome</keyword>
<dbReference type="Proteomes" id="UP001222027">
    <property type="component" value="Unassembled WGS sequence"/>
</dbReference>
<gene>
    <name evidence="2" type="ORF">OPV22_009388</name>
</gene>
<accession>A0AAV8RIC3</accession>
<evidence type="ECO:0000313" key="3">
    <source>
        <dbReference type="Proteomes" id="UP001222027"/>
    </source>
</evidence>
<feature type="compositionally biased region" description="Basic residues" evidence="1">
    <location>
        <begin position="30"/>
        <end position="39"/>
    </location>
</feature>